<gene>
    <name evidence="3" type="ORF">PXEA_LOCUS13889</name>
</gene>
<dbReference type="AlphaFoldDB" id="A0A3S5ACK6"/>
<organism evidence="3 4">
    <name type="scientific">Protopolystoma xenopodis</name>
    <dbReference type="NCBI Taxonomy" id="117903"/>
    <lineage>
        <taxon>Eukaryota</taxon>
        <taxon>Metazoa</taxon>
        <taxon>Spiralia</taxon>
        <taxon>Lophotrochozoa</taxon>
        <taxon>Platyhelminthes</taxon>
        <taxon>Monogenea</taxon>
        <taxon>Polyopisthocotylea</taxon>
        <taxon>Polystomatidea</taxon>
        <taxon>Polystomatidae</taxon>
        <taxon>Protopolystoma</taxon>
    </lineage>
</organism>
<protein>
    <recommendedName>
        <fullName evidence="5">Secreted protein</fullName>
    </recommendedName>
</protein>
<dbReference type="Proteomes" id="UP000784294">
    <property type="component" value="Unassembled WGS sequence"/>
</dbReference>
<sequence>MIGLKKPFGLLLPGLHAFASAARDETTPFCAPLHPSTFATSQTASHVETSCCQRREPSPSGSIFSRSADASAAGDCKLADRLPVSCSLGYGNCDSTRSLERNAIAWSTVPSNGLQSPGRRSADGLSDETKAPVPVPGCLGSGAWINESQIGHAMTCFCLDCSLDRASGGHDEALKRMMLAMMMSTVELSGSTNVGALTTTNGVKRSERLDRSA</sequence>
<evidence type="ECO:0000256" key="1">
    <source>
        <dbReference type="SAM" id="MobiDB-lite"/>
    </source>
</evidence>
<dbReference type="EMBL" id="CAAALY010046518">
    <property type="protein sequence ID" value="VEL20449.1"/>
    <property type="molecule type" value="Genomic_DNA"/>
</dbReference>
<accession>A0A3S5ACK6</accession>
<reference evidence="3" key="1">
    <citation type="submission" date="2018-11" db="EMBL/GenBank/DDBJ databases">
        <authorList>
            <consortium name="Pathogen Informatics"/>
        </authorList>
    </citation>
    <scope>NUCLEOTIDE SEQUENCE</scope>
</reference>
<evidence type="ECO:0000256" key="2">
    <source>
        <dbReference type="SAM" id="SignalP"/>
    </source>
</evidence>
<evidence type="ECO:0000313" key="3">
    <source>
        <dbReference type="EMBL" id="VEL20449.1"/>
    </source>
</evidence>
<feature type="chain" id="PRO_5018699304" description="Secreted protein" evidence="2">
    <location>
        <begin position="22"/>
        <end position="213"/>
    </location>
</feature>
<comment type="caution">
    <text evidence="3">The sequence shown here is derived from an EMBL/GenBank/DDBJ whole genome shotgun (WGS) entry which is preliminary data.</text>
</comment>
<evidence type="ECO:0000313" key="4">
    <source>
        <dbReference type="Proteomes" id="UP000784294"/>
    </source>
</evidence>
<keyword evidence="4" id="KW-1185">Reference proteome</keyword>
<feature type="region of interest" description="Disordered" evidence="1">
    <location>
        <begin position="109"/>
        <end position="132"/>
    </location>
</feature>
<feature type="signal peptide" evidence="2">
    <location>
        <begin position="1"/>
        <end position="21"/>
    </location>
</feature>
<keyword evidence="2" id="KW-0732">Signal</keyword>
<proteinExistence type="predicted"/>
<evidence type="ECO:0008006" key="5">
    <source>
        <dbReference type="Google" id="ProtNLM"/>
    </source>
</evidence>
<name>A0A3S5ACK6_9PLAT</name>